<dbReference type="PROSITE" id="PS50932">
    <property type="entry name" value="HTH_LACI_2"/>
    <property type="match status" value="1"/>
</dbReference>
<dbReference type="SMART" id="SM00354">
    <property type="entry name" value="HTH_LACI"/>
    <property type="match status" value="1"/>
</dbReference>
<proteinExistence type="predicted"/>
<dbReference type="Pfam" id="PF13377">
    <property type="entry name" value="Peripla_BP_3"/>
    <property type="match status" value="1"/>
</dbReference>
<keyword evidence="7" id="KW-1185">Reference proteome</keyword>
<dbReference type="PROSITE" id="PS00356">
    <property type="entry name" value="HTH_LACI_1"/>
    <property type="match status" value="1"/>
</dbReference>
<gene>
    <name evidence="6" type="ORF">G443_003556</name>
</gene>
<dbReference type="InterPro" id="IPR000843">
    <property type="entry name" value="HTH_LacI"/>
</dbReference>
<evidence type="ECO:0000259" key="4">
    <source>
        <dbReference type="PROSITE" id="PS50932"/>
    </source>
</evidence>
<comment type="caution">
    <text evidence="6">The sequence shown here is derived from an EMBL/GenBank/DDBJ whole genome shotgun (WGS) entry which is preliminary data.</text>
</comment>
<dbReference type="Proteomes" id="UP000791080">
    <property type="component" value="Unassembled WGS sequence"/>
</dbReference>
<evidence type="ECO:0000256" key="2">
    <source>
        <dbReference type="ARBA" id="ARBA00023125"/>
    </source>
</evidence>
<dbReference type="Pfam" id="PF00356">
    <property type="entry name" value="LacI"/>
    <property type="match status" value="1"/>
</dbReference>
<dbReference type="SUPFAM" id="SSF53822">
    <property type="entry name" value="Periplasmic binding protein-like I"/>
    <property type="match status" value="1"/>
</dbReference>
<evidence type="ECO:0000256" key="3">
    <source>
        <dbReference type="ARBA" id="ARBA00023163"/>
    </source>
</evidence>
<dbReference type="EMBL" id="AUBJ02000001">
    <property type="protein sequence ID" value="MCP2333286.1"/>
    <property type="molecule type" value="Genomic_DNA"/>
</dbReference>
<reference evidence="6 7" key="2">
    <citation type="submission" date="2022-06" db="EMBL/GenBank/DDBJ databases">
        <title>Genomic Encyclopedia of Type Strains, Phase I: the one thousand microbial genomes (KMG-I) project.</title>
        <authorList>
            <person name="Kyrpides N."/>
        </authorList>
    </citation>
    <scope>NUCLEOTIDE SEQUENCE [LARGE SCALE GENOMIC DNA]</scope>
    <source>
        <strain evidence="6 7">DSM 43889</strain>
    </source>
</reference>
<dbReference type="Gene3D" id="1.10.260.40">
    <property type="entry name" value="lambda repressor-like DNA-binding domains"/>
    <property type="match status" value="1"/>
</dbReference>
<dbReference type="InterPro" id="IPR010982">
    <property type="entry name" value="Lambda_DNA-bd_dom_sf"/>
</dbReference>
<name>A0ABT1JMC5_ACTCY</name>
<accession>A0ABT1JMC5</accession>
<dbReference type="PROSITE" id="PS50943">
    <property type="entry name" value="HTH_CROC1"/>
    <property type="match status" value="1"/>
</dbReference>
<reference evidence="6 7" key="1">
    <citation type="submission" date="2013-07" db="EMBL/GenBank/DDBJ databases">
        <authorList>
            <consortium name="DOE Joint Genome Institute"/>
            <person name="Reeve W."/>
            <person name="Huntemann M."/>
            <person name="Han J."/>
            <person name="Chen A."/>
            <person name="Kyrpides N."/>
            <person name="Mavromatis K."/>
            <person name="Markowitz V."/>
            <person name="Palaniappan K."/>
            <person name="Ivanova N."/>
            <person name="Schaumberg A."/>
            <person name="Pati A."/>
            <person name="Liolios K."/>
            <person name="Nordberg H.P."/>
            <person name="Cantor M.N."/>
            <person name="Hua S.X."/>
            <person name="Woyke T."/>
        </authorList>
    </citation>
    <scope>NUCLEOTIDE SEQUENCE [LARGE SCALE GENOMIC DNA]</scope>
    <source>
        <strain evidence="6 7">DSM 43889</strain>
    </source>
</reference>
<dbReference type="PANTHER" id="PTHR30146">
    <property type="entry name" value="LACI-RELATED TRANSCRIPTIONAL REPRESSOR"/>
    <property type="match status" value="1"/>
</dbReference>
<dbReference type="CDD" id="cd01392">
    <property type="entry name" value="HTH_LacI"/>
    <property type="match status" value="1"/>
</dbReference>
<protein>
    <submittedName>
        <fullName evidence="6">Transcriptional regulator, LacI family</fullName>
    </submittedName>
</protein>
<keyword evidence="2" id="KW-0238">DNA-binding</keyword>
<evidence type="ECO:0000313" key="6">
    <source>
        <dbReference type="EMBL" id="MCP2333286.1"/>
    </source>
</evidence>
<dbReference type="InterPro" id="IPR046335">
    <property type="entry name" value="LacI/GalR-like_sensor"/>
</dbReference>
<evidence type="ECO:0000259" key="5">
    <source>
        <dbReference type="PROSITE" id="PS50943"/>
    </source>
</evidence>
<organism evidence="6 7">
    <name type="scientific">Actinoalloteichus caeruleus DSM 43889</name>
    <dbReference type="NCBI Taxonomy" id="1120930"/>
    <lineage>
        <taxon>Bacteria</taxon>
        <taxon>Bacillati</taxon>
        <taxon>Actinomycetota</taxon>
        <taxon>Actinomycetes</taxon>
        <taxon>Pseudonocardiales</taxon>
        <taxon>Pseudonocardiaceae</taxon>
        <taxon>Actinoalloteichus</taxon>
        <taxon>Actinoalloteichus cyanogriseus</taxon>
    </lineage>
</organism>
<keyword evidence="1" id="KW-0805">Transcription regulation</keyword>
<evidence type="ECO:0000256" key="1">
    <source>
        <dbReference type="ARBA" id="ARBA00023015"/>
    </source>
</evidence>
<feature type="domain" description="HTH cro/C1-type" evidence="5">
    <location>
        <begin position="3"/>
        <end position="39"/>
    </location>
</feature>
<dbReference type="Gene3D" id="3.40.50.2300">
    <property type="match status" value="2"/>
</dbReference>
<evidence type="ECO:0000313" key="7">
    <source>
        <dbReference type="Proteomes" id="UP000791080"/>
    </source>
</evidence>
<feature type="domain" description="HTH lacI-type" evidence="4">
    <location>
        <begin position="2"/>
        <end position="56"/>
    </location>
</feature>
<dbReference type="InterPro" id="IPR001387">
    <property type="entry name" value="Cro/C1-type_HTH"/>
</dbReference>
<dbReference type="RefSeq" id="WP_026419624.1">
    <property type="nucleotide sequence ID" value="NZ_AUBJ02000001.1"/>
</dbReference>
<keyword evidence="3" id="KW-0804">Transcription</keyword>
<dbReference type="InterPro" id="IPR028082">
    <property type="entry name" value="Peripla_BP_I"/>
</dbReference>
<sequence length="333" mass="35273">MATIADVARAAGVSRSTVSYALSGKRAVAPETLSRVRRAVRDLGYTPHAGAQALALARTEVIGLVLHVDHTGAAPAVTRYVAPISSAARRLGYDLLLVTDIDGPSALRRITASGRVDGLVLLDVTQDDLRLPVLRAAERPAVLIGLPRDVGGLDVLDLDFPAAAEVVVDHLAALGHRRVTLVTPPREVFARGVGHAWRFRSACLSRAREWGLRVYPHFAAARQVDTGPVLDAVFRAHPDATALVVHDDRSVAALPSVLHRRAMRVPGDLSVVALHFWGAGGTPPPYTAVDAAPAELGRLAVRRLVSRMTAASGDEPAGVTLVRPQLTDRASTA</sequence>
<dbReference type="PANTHER" id="PTHR30146:SF153">
    <property type="entry name" value="LACTOSE OPERON REPRESSOR"/>
    <property type="match status" value="1"/>
</dbReference>
<dbReference type="SUPFAM" id="SSF47413">
    <property type="entry name" value="lambda repressor-like DNA-binding domains"/>
    <property type="match status" value="1"/>
</dbReference>